<gene>
    <name evidence="1" type="ORF">BDY19DRAFT_1049821</name>
</gene>
<sequence length="238" mass="26605">MAKEVEEFNQEKVKRRKDDVDTLLVFAILFSTVLIVLGCSSSKLSAFSNGCDDLHPRAYRQSDSQYNFADGKLVASDLSAPRSAFHASNDDIRVNVLWFASLVELKEREERNRSSRLLADNSPNSQATGAKVVEQDLNRTGADPDPRLQVDGLDSTLSMTSLCRMTSRARRTLQKMCQRADQMMKGMKERIATRMKNLEEGKAREDVEYGTSAPALFARTFLTCHTIRSSRGRSPSSG</sequence>
<comment type="caution">
    <text evidence="1">The sequence shown here is derived from an EMBL/GenBank/DDBJ whole genome shotgun (WGS) entry which is preliminary data.</text>
</comment>
<dbReference type="EMBL" id="MU274922">
    <property type="protein sequence ID" value="KAI0086631.1"/>
    <property type="molecule type" value="Genomic_DNA"/>
</dbReference>
<proteinExistence type="predicted"/>
<evidence type="ECO:0000313" key="1">
    <source>
        <dbReference type="EMBL" id="KAI0086631.1"/>
    </source>
</evidence>
<evidence type="ECO:0000313" key="2">
    <source>
        <dbReference type="Proteomes" id="UP001055072"/>
    </source>
</evidence>
<protein>
    <submittedName>
        <fullName evidence="1">Uncharacterized protein</fullName>
    </submittedName>
</protein>
<dbReference type="Proteomes" id="UP001055072">
    <property type="component" value="Unassembled WGS sequence"/>
</dbReference>
<keyword evidence="2" id="KW-1185">Reference proteome</keyword>
<organism evidence="1 2">
    <name type="scientific">Irpex rosettiformis</name>
    <dbReference type="NCBI Taxonomy" id="378272"/>
    <lineage>
        <taxon>Eukaryota</taxon>
        <taxon>Fungi</taxon>
        <taxon>Dikarya</taxon>
        <taxon>Basidiomycota</taxon>
        <taxon>Agaricomycotina</taxon>
        <taxon>Agaricomycetes</taxon>
        <taxon>Polyporales</taxon>
        <taxon>Irpicaceae</taxon>
        <taxon>Irpex</taxon>
    </lineage>
</organism>
<name>A0ACB8TXA4_9APHY</name>
<accession>A0ACB8TXA4</accession>
<reference evidence="1" key="1">
    <citation type="journal article" date="2021" name="Environ. Microbiol.">
        <title>Gene family expansions and transcriptome signatures uncover fungal adaptations to wood decay.</title>
        <authorList>
            <person name="Hage H."/>
            <person name="Miyauchi S."/>
            <person name="Viragh M."/>
            <person name="Drula E."/>
            <person name="Min B."/>
            <person name="Chaduli D."/>
            <person name="Navarro D."/>
            <person name="Favel A."/>
            <person name="Norest M."/>
            <person name="Lesage-Meessen L."/>
            <person name="Balint B."/>
            <person name="Merenyi Z."/>
            <person name="de Eugenio L."/>
            <person name="Morin E."/>
            <person name="Martinez A.T."/>
            <person name="Baldrian P."/>
            <person name="Stursova M."/>
            <person name="Martinez M.J."/>
            <person name="Novotny C."/>
            <person name="Magnuson J.K."/>
            <person name="Spatafora J.W."/>
            <person name="Maurice S."/>
            <person name="Pangilinan J."/>
            <person name="Andreopoulos W."/>
            <person name="LaButti K."/>
            <person name="Hundley H."/>
            <person name="Na H."/>
            <person name="Kuo A."/>
            <person name="Barry K."/>
            <person name="Lipzen A."/>
            <person name="Henrissat B."/>
            <person name="Riley R."/>
            <person name="Ahrendt S."/>
            <person name="Nagy L.G."/>
            <person name="Grigoriev I.V."/>
            <person name="Martin F."/>
            <person name="Rosso M.N."/>
        </authorList>
    </citation>
    <scope>NUCLEOTIDE SEQUENCE</scope>
    <source>
        <strain evidence="1">CBS 384.51</strain>
    </source>
</reference>